<sequence length="100" mass="11176">MATFHERWFQPKADGLPYKQIAPFPLPPFPCTATRDEAVLNQCVGRGIPEVGLIGGGYDKNCMALITAMSFCITAQRESGRSGLRLNVLAGWWWAHDTHW</sequence>
<proteinExistence type="predicted"/>
<comment type="caution">
    <text evidence="1">The sequence shown here is derived from an EMBL/GenBank/DDBJ whole genome shotgun (WGS) entry which is preliminary data.</text>
</comment>
<gene>
    <name evidence="1" type="ORF">BK662_29105</name>
</gene>
<dbReference type="EMBL" id="MOBM01000039">
    <property type="protein sequence ID" value="RON13050.1"/>
    <property type="molecule type" value="Genomic_DNA"/>
</dbReference>
<reference evidence="1 2" key="1">
    <citation type="submission" date="2016-10" db="EMBL/GenBank/DDBJ databases">
        <title>Comparative genome analysis of multiple Pseudomonas spp. focuses on biocontrol and plant growth promoting traits.</title>
        <authorList>
            <person name="Tao X.-Y."/>
            <person name="Taylor C.G."/>
        </authorList>
    </citation>
    <scope>NUCLEOTIDE SEQUENCE [LARGE SCALE GENOMIC DNA]</scope>
    <source>
        <strain evidence="1 2">36C6</strain>
    </source>
</reference>
<protein>
    <recommendedName>
        <fullName evidence="3">Histone deacetylase domain-containing protein</fullName>
    </recommendedName>
</protein>
<organism evidence="1 2">
    <name type="scientific">Pseudomonas frederiksbergensis</name>
    <dbReference type="NCBI Taxonomy" id="104087"/>
    <lineage>
        <taxon>Bacteria</taxon>
        <taxon>Pseudomonadati</taxon>
        <taxon>Pseudomonadota</taxon>
        <taxon>Gammaproteobacteria</taxon>
        <taxon>Pseudomonadales</taxon>
        <taxon>Pseudomonadaceae</taxon>
        <taxon>Pseudomonas</taxon>
    </lineage>
</organism>
<evidence type="ECO:0000313" key="2">
    <source>
        <dbReference type="Proteomes" id="UP000284002"/>
    </source>
</evidence>
<dbReference type="RefSeq" id="WP_123360698.1">
    <property type="nucleotide sequence ID" value="NZ_MOBM01000039.1"/>
</dbReference>
<name>A0A423HIJ7_9PSED</name>
<evidence type="ECO:0000313" key="1">
    <source>
        <dbReference type="EMBL" id="RON13050.1"/>
    </source>
</evidence>
<evidence type="ECO:0008006" key="3">
    <source>
        <dbReference type="Google" id="ProtNLM"/>
    </source>
</evidence>
<dbReference type="AlphaFoldDB" id="A0A423HIJ7"/>
<accession>A0A423HIJ7</accession>
<dbReference type="Proteomes" id="UP000284002">
    <property type="component" value="Unassembled WGS sequence"/>
</dbReference>